<dbReference type="GO" id="GO:0030246">
    <property type="term" value="F:carbohydrate binding"/>
    <property type="evidence" value="ECO:0007669"/>
    <property type="project" value="UniProtKB-KW"/>
</dbReference>
<reference evidence="6" key="1">
    <citation type="submission" date="2025-08" db="UniProtKB">
        <authorList>
            <consortium name="RefSeq"/>
        </authorList>
    </citation>
    <scope>IDENTIFICATION</scope>
</reference>
<dbReference type="PANTHER" id="PTHR22799:SF1">
    <property type="entry name" value="C-TYPE LECTIN DOMAIN FAMILY 11 MEMBER A"/>
    <property type="match status" value="1"/>
</dbReference>
<dbReference type="GO" id="GO:0008083">
    <property type="term" value="F:growth factor activity"/>
    <property type="evidence" value="ECO:0007669"/>
    <property type="project" value="TreeGrafter"/>
</dbReference>
<evidence type="ECO:0000313" key="6">
    <source>
        <dbReference type="RefSeq" id="XP_016981082.1"/>
    </source>
</evidence>
<dbReference type="CDD" id="cd00037">
    <property type="entry name" value="CLECT"/>
    <property type="match status" value="1"/>
</dbReference>
<dbReference type="Pfam" id="PF00059">
    <property type="entry name" value="Lectin_C"/>
    <property type="match status" value="1"/>
</dbReference>
<sequence>MDCGTSLVKYILFIFNTIVSRSPSTKYDCRNARKNSSNNGCTTFCSSLLIGHRPHSPGIVNPKVTVVAHSNVDSRQQMHIPECNLKAQLAIINAVQMKTLRKLEQINKQNRLYVERFKKNDREKLERIQKEKDQEDIKIGQKETLALLQEILMKLTPIKKLNDASLGNTKEELDTFQRDTPKRMKIKSRFIPNGFQLIGSRYLNIVTDTRNWADAGVTCRQMGGYLAAIQNQEEYDVIKPKLMKNYWYWLGINYRQEEGQYVSVASGNPAPFFMWNELHYEPNSFEGKGECISIINDEMYDSACEDQKYFICQLDNLV</sequence>
<protein>
    <submittedName>
        <fullName evidence="6">CD209 antigen-like</fullName>
    </submittedName>
</protein>
<accession>A0A6P4ESJ5</accession>
<dbReference type="InterPro" id="IPR001304">
    <property type="entry name" value="C-type_lectin-like"/>
</dbReference>
<dbReference type="InterPro" id="IPR016186">
    <property type="entry name" value="C-type_lectin-like/link_sf"/>
</dbReference>
<gene>
    <name evidence="6" type="primary">LOC108046039</name>
</gene>
<name>A0A6P4ESJ5_DRORH</name>
<dbReference type="AlphaFoldDB" id="A0A6P4ESJ5"/>
<proteinExistence type="predicted"/>
<dbReference type="GO" id="GO:0005615">
    <property type="term" value="C:extracellular space"/>
    <property type="evidence" value="ECO:0007669"/>
    <property type="project" value="TreeGrafter"/>
</dbReference>
<keyword evidence="3" id="KW-0732">Signal</keyword>
<evidence type="ECO:0000256" key="3">
    <source>
        <dbReference type="ARBA" id="ARBA00022729"/>
    </source>
</evidence>
<dbReference type="SMART" id="SM00034">
    <property type="entry name" value="CLECT"/>
    <property type="match status" value="1"/>
</dbReference>
<evidence type="ECO:0000256" key="1">
    <source>
        <dbReference type="ARBA" id="ARBA00004613"/>
    </source>
</evidence>
<dbReference type="SUPFAM" id="SSF56436">
    <property type="entry name" value="C-type lectin-like"/>
    <property type="match status" value="1"/>
</dbReference>
<dbReference type="PROSITE" id="PS50041">
    <property type="entry name" value="C_TYPE_LECTIN_2"/>
    <property type="match status" value="1"/>
</dbReference>
<dbReference type="Gene3D" id="3.10.100.10">
    <property type="entry name" value="Mannose-Binding Protein A, subunit A"/>
    <property type="match status" value="1"/>
</dbReference>
<feature type="domain" description="C-type lectin" evidence="5">
    <location>
        <begin position="198"/>
        <end position="313"/>
    </location>
</feature>
<keyword evidence="2" id="KW-0964">Secreted</keyword>
<organism evidence="6">
    <name type="scientific">Drosophila rhopaloa</name>
    <name type="common">Fruit fly</name>
    <dbReference type="NCBI Taxonomy" id="1041015"/>
    <lineage>
        <taxon>Eukaryota</taxon>
        <taxon>Metazoa</taxon>
        <taxon>Ecdysozoa</taxon>
        <taxon>Arthropoda</taxon>
        <taxon>Hexapoda</taxon>
        <taxon>Insecta</taxon>
        <taxon>Pterygota</taxon>
        <taxon>Neoptera</taxon>
        <taxon>Endopterygota</taxon>
        <taxon>Diptera</taxon>
        <taxon>Brachycera</taxon>
        <taxon>Muscomorpha</taxon>
        <taxon>Ephydroidea</taxon>
        <taxon>Drosophilidae</taxon>
        <taxon>Drosophila</taxon>
        <taxon>Sophophora</taxon>
    </lineage>
</organism>
<dbReference type="InterPro" id="IPR016187">
    <property type="entry name" value="CTDL_fold"/>
</dbReference>
<dbReference type="RefSeq" id="XP_016981082.1">
    <property type="nucleotide sequence ID" value="XM_017125593.1"/>
</dbReference>
<dbReference type="OrthoDB" id="6340082at2759"/>
<evidence type="ECO:0000256" key="2">
    <source>
        <dbReference type="ARBA" id="ARBA00022525"/>
    </source>
</evidence>
<dbReference type="InterPro" id="IPR051663">
    <property type="entry name" value="CLec_Tetranectin-domain"/>
</dbReference>
<comment type="subcellular location">
    <subcellularLocation>
        <location evidence="1">Secreted</location>
    </subcellularLocation>
</comment>
<evidence type="ECO:0000256" key="4">
    <source>
        <dbReference type="ARBA" id="ARBA00022734"/>
    </source>
</evidence>
<dbReference type="PANTHER" id="PTHR22799">
    <property type="entry name" value="TETRANECTIN-RELATED"/>
    <property type="match status" value="1"/>
</dbReference>
<evidence type="ECO:0000259" key="5">
    <source>
        <dbReference type="PROSITE" id="PS50041"/>
    </source>
</evidence>
<keyword evidence="4" id="KW-0430">Lectin</keyword>